<keyword evidence="6 10" id="KW-0808">Transferase</keyword>
<dbReference type="InterPro" id="IPR036094">
    <property type="entry name" value="NadA_sf"/>
</dbReference>
<dbReference type="Proteomes" id="UP000287853">
    <property type="component" value="Unassembled WGS sequence"/>
</dbReference>
<dbReference type="AlphaFoldDB" id="A0A444IWX0"/>
<reference evidence="10 11" key="1">
    <citation type="submission" date="2017-01" db="EMBL/GenBank/DDBJ databases">
        <title>The cable genome- insights into the physiology and evolution of filamentous bacteria capable of sulfide oxidation via long distance electron transfer.</title>
        <authorList>
            <person name="Schreiber L."/>
            <person name="Bjerg J.T."/>
            <person name="Boggild A."/>
            <person name="Van De Vossenberg J."/>
            <person name="Meysman F."/>
            <person name="Nielsen L.P."/>
            <person name="Schramm A."/>
            <person name="Kjeldsen K.U."/>
        </authorList>
    </citation>
    <scope>NUCLEOTIDE SEQUENCE [LARGE SCALE GENOMIC DNA]</scope>
    <source>
        <strain evidence="10">MCF</strain>
    </source>
</reference>
<comment type="pathway">
    <text evidence="2">Cofactor biosynthesis; NAD(+) biosynthesis; quinolinate from iminoaspartate: step 1/1.</text>
</comment>
<keyword evidence="11" id="KW-1185">Reference proteome</keyword>
<dbReference type="GO" id="GO:0046872">
    <property type="term" value="F:metal ion binding"/>
    <property type="evidence" value="ECO:0007669"/>
    <property type="project" value="UniProtKB-KW"/>
</dbReference>
<dbReference type="PANTHER" id="PTHR30573:SF0">
    <property type="entry name" value="QUINOLINATE SYNTHASE, CHLOROPLASTIC"/>
    <property type="match status" value="1"/>
</dbReference>
<evidence type="ECO:0000313" key="11">
    <source>
        <dbReference type="Proteomes" id="UP000287853"/>
    </source>
</evidence>
<dbReference type="GO" id="GO:0008987">
    <property type="term" value="F:quinolinate synthetase A activity"/>
    <property type="evidence" value="ECO:0007669"/>
    <property type="project" value="InterPro"/>
</dbReference>
<dbReference type="InterPro" id="IPR003473">
    <property type="entry name" value="NadA"/>
</dbReference>
<dbReference type="Gene3D" id="3.40.50.10800">
    <property type="entry name" value="NadA-like"/>
    <property type="match status" value="1"/>
</dbReference>
<dbReference type="Pfam" id="PF02445">
    <property type="entry name" value="NadA"/>
    <property type="match status" value="1"/>
</dbReference>
<evidence type="ECO:0000256" key="3">
    <source>
        <dbReference type="ARBA" id="ARBA00012669"/>
    </source>
</evidence>
<dbReference type="SUPFAM" id="SSF142754">
    <property type="entry name" value="NadA-like"/>
    <property type="match status" value="1"/>
</dbReference>
<accession>A0A444IWX0</accession>
<keyword evidence="9" id="KW-0411">Iron-sulfur</keyword>
<dbReference type="GO" id="GO:0034628">
    <property type="term" value="P:'de novo' NAD+ biosynthetic process from L-aspartate"/>
    <property type="evidence" value="ECO:0007669"/>
    <property type="project" value="TreeGrafter"/>
</dbReference>
<evidence type="ECO:0000256" key="8">
    <source>
        <dbReference type="ARBA" id="ARBA00023004"/>
    </source>
</evidence>
<dbReference type="UniPathway" id="UPA00253">
    <property type="reaction ID" value="UER00327"/>
</dbReference>
<protein>
    <recommendedName>
        <fullName evidence="3">quinolinate synthase</fullName>
        <ecNumber evidence="3">2.5.1.72</ecNumber>
    </recommendedName>
</protein>
<keyword evidence="4" id="KW-0004">4Fe-4S</keyword>
<evidence type="ECO:0000256" key="5">
    <source>
        <dbReference type="ARBA" id="ARBA00022642"/>
    </source>
</evidence>
<dbReference type="EC" id="2.5.1.72" evidence="3"/>
<dbReference type="GO" id="GO:0051539">
    <property type="term" value="F:4 iron, 4 sulfur cluster binding"/>
    <property type="evidence" value="ECO:0007669"/>
    <property type="project" value="UniProtKB-KW"/>
</dbReference>
<evidence type="ECO:0000256" key="4">
    <source>
        <dbReference type="ARBA" id="ARBA00022485"/>
    </source>
</evidence>
<evidence type="ECO:0000313" key="10">
    <source>
        <dbReference type="EMBL" id="RWX45381.1"/>
    </source>
</evidence>
<evidence type="ECO:0000256" key="6">
    <source>
        <dbReference type="ARBA" id="ARBA00022679"/>
    </source>
</evidence>
<sequence length="251" mass="27512">MSFAQQPDIGSTYQGMKQEELVERIAARKKELAGDLLILSHHYQHDALYQFADLTGDSLKLAADAAKINDKQFLIFCGVHFMAEAADILSAEHQQVLLPHLDAGCPMADMSTRTAVETAWTELSTVTGVAEESITPVTYVNSSADVKSFVGEKGGSSCTSSNAERVLDWASRGENWFSFFQTSILDATPHTPWAFLKNRLCSGDEANPWADAVKRNSSRHGWFFGMGIARSICAAFPSMSFPGGPKIPWQQ</sequence>
<evidence type="ECO:0000256" key="2">
    <source>
        <dbReference type="ARBA" id="ARBA00005065"/>
    </source>
</evidence>
<dbReference type="EMBL" id="MTKO01000079">
    <property type="protein sequence ID" value="RWX45381.1"/>
    <property type="molecule type" value="Genomic_DNA"/>
</dbReference>
<proteinExistence type="predicted"/>
<organism evidence="10 11">
    <name type="scientific">Candidatus Electrothrix aarhusensis</name>
    <dbReference type="NCBI Taxonomy" id="1859131"/>
    <lineage>
        <taxon>Bacteria</taxon>
        <taxon>Pseudomonadati</taxon>
        <taxon>Thermodesulfobacteriota</taxon>
        <taxon>Desulfobulbia</taxon>
        <taxon>Desulfobulbales</taxon>
        <taxon>Desulfobulbaceae</taxon>
        <taxon>Candidatus Electrothrix</taxon>
    </lineage>
</organism>
<evidence type="ECO:0000256" key="1">
    <source>
        <dbReference type="ARBA" id="ARBA00001966"/>
    </source>
</evidence>
<gene>
    <name evidence="10" type="ORF">H206_00953</name>
</gene>
<keyword evidence="5" id="KW-0662">Pyridine nucleotide biosynthesis</keyword>
<dbReference type="GO" id="GO:0005829">
    <property type="term" value="C:cytosol"/>
    <property type="evidence" value="ECO:0007669"/>
    <property type="project" value="TreeGrafter"/>
</dbReference>
<dbReference type="PANTHER" id="PTHR30573">
    <property type="entry name" value="QUINOLINATE SYNTHETASE A"/>
    <property type="match status" value="1"/>
</dbReference>
<keyword evidence="7" id="KW-0479">Metal-binding</keyword>
<name>A0A444IWX0_9BACT</name>
<evidence type="ECO:0000256" key="9">
    <source>
        <dbReference type="ARBA" id="ARBA00023014"/>
    </source>
</evidence>
<keyword evidence="8" id="KW-0408">Iron</keyword>
<comment type="caution">
    <text evidence="10">The sequence shown here is derived from an EMBL/GenBank/DDBJ whole genome shotgun (WGS) entry which is preliminary data.</text>
</comment>
<evidence type="ECO:0000256" key="7">
    <source>
        <dbReference type="ARBA" id="ARBA00022723"/>
    </source>
</evidence>
<comment type="cofactor">
    <cofactor evidence="1">
        <name>[4Fe-4S] cluster</name>
        <dbReference type="ChEBI" id="CHEBI:49883"/>
    </cofactor>
</comment>